<reference evidence="2" key="1">
    <citation type="journal article" date="2020" name="Stud. Mycol.">
        <title>101 Dothideomycetes genomes: a test case for predicting lifestyles and emergence of pathogens.</title>
        <authorList>
            <person name="Haridas S."/>
            <person name="Albert R."/>
            <person name="Binder M."/>
            <person name="Bloem J."/>
            <person name="Labutti K."/>
            <person name="Salamov A."/>
            <person name="Andreopoulos B."/>
            <person name="Baker S."/>
            <person name="Barry K."/>
            <person name="Bills G."/>
            <person name="Bluhm B."/>
            <person name="Cannon C."/>
            <person name="Castanera R."/>
            <person name="Culley D."/>
            <person name="Daum C."/>
            <person name="Ezra D."/>
            <person name="Gonzalez J."/>
            <person name="Henrissat B."/>
            <person name="Kuo A."/>
            <person name="Liang C."/>
            <person name="Lipzen A."/>
            <person name="Lutzoni F."/>
            <person name="Magnuson J."/>
            <person name="Mondo S."/>
            <person name="Nolan M."/>
            <person name="Ohm R."/>
            <person name="Pangilinan J."/>
            <person name="Park H.-J."/>
            <person name="Ramirez L."/>
            <person name="Alfaro M."/>
            <person name="Sun H."/>
            <person name="Tritt A."/>
            <person name="Yoshinaga Y."/>
            <person name="Zwiers L.-H."/>
            <person name="Turgeon B."/>
            <person name="Goodwin S."/>
            <person name="Spatafora J."/>
            <person name="Crous P."/>
            <person name="Grigoriev I."/>
        </authorList>
    </citation>
    <scope>NUCLEOTIDE SEQUENCE</scope>
    <source>
        <strain evidence="2">ATCC 16933</strain>
    </source>
</reference>
<dbReference type="EMBL" id="MU001699">
    <property type="protein sequence ID" value="KAF2453134.1"/>
    <property type="molecule type" value="Genomic_DNA"/>
</dbReference>
<proteinExistence type="predicted"/>
<protein>
    <submittedName>
        <fullName evidence="2">Uncharacterized protein</fullName>
    </submittedName>
</protein>
<gene>
    <name evidence="2" type="ORF">BDY21DRAFT_403598</name>
</gene>
<feature type="transmembrane region" description="Helical" evidence="1">
    <location>
        <begin position="104"/>
        <end position="122"/>
    </location>
</feature>
<name>A0A6A6NP09_9PEZI</name>
<evidence type="ECO:0000313" key="3">
    <source>
        <dbReference type="Proteomes" id="UP000799766"/>
    </source>
</evidence>
<dbReference type="Proteomes" id="UP000799766">
    <property type="component" value="Unassembled WGS sequence"/>
</dbReference>
<keyword evidence="1" id="KW-0472">Membrane</keyword>
<keyword evidence="1" id="KW-0812">Transmembrane</keyword>
<sequence length="254" mass="27049">MPPAPGPRLPAAAAPLEALPTAAEPYALMGPPLPIASASVTLREHTTAGPLPARRATNCAARPPHRRWPVLESLRPGDSLLSHAVPASVPGVTEGYLTHSFDLVSGKVATLLAFVAVVAVFARCRRRRQVRATGVNPAPPNPAGAKLLVEPPQSVVPLPPWTSPPKPLPGPHNHPFFAEVASLPAPTLRRHSQPAGMDASNPTTAREIETRTRTFERRVSANDALVLHRQVQDTRIGGNTGWRRSSWVLAGKNS</sequence>
<dbReference type="AlphaFoldDB" id="A0A6A6NP09"/>
<accession>A0A6A6NP09</accession>
<evidence type="ECO:0000313" key="2">
    <source>
        <dbReference type="EMBL" id="KAF2453134.1"/>
    </source>
</evidence>
<evidence type="ECO:0000256" key="1">
    <source>
        <dbReference type="SAM" id="Phobius"/>
    </source>
</evidence>
<keyword evidence="1" id="KW-1133">Transmembrane helix</keyword>
<organism evidence="2 3">
    <name type="scientific">Lineolata rhizophorae</name>
    <dbReference type="NCBI Taxonomy" id="578093"/>
    <lineage>
        <taxon>Eukaryota</taxon>
        <taxon>Fungi</taxon>
        <taxon>Dikarya</taxon>
        <taxon>Ascomycota</taxon>
        <taxon>Pezizomycotina</taxon>
        <taxon>Dothideomycetes</taxon>
        <taxon>Dothideomycetes incertae sedis</taxon>
        <taxon>Lineolatales</taxon>
        <taxon>Lineolataceae</taxon>
        <taxon>Lineolata</taxon>
    </lineage>
</organism>
<keyword evidence="3" id="KW-1185">Reference proteome</keyword>